<accession>F4X464</accession>
<gene>
    <name evidence="2" type="ORF">G5I_13123</name>
</gene>
<feature type="compositionally biased region" description="Basic and acidic residues" evidence="1">
    <location>
        <begin position="155"/>
        <end position="173"/>
    </location>
</feature>
<dbReference type="OrthoDB" id="7553032at2759"/>
<dbReference type="AlphaFoldDB" id="F4X464"/>
<feature type="region of interest" description="Disordered" evidence="1">
    <location>
        <begin position="141"/>
        <end position="173"/>
    </location>
</feature>
<organism evidence="3">
    <name type="scientific">Acromyrmex echinatior</name>
    <name type="common">Panamanian leafcutter ant</name>
    <name type="synonym">Acromyrmex octospinosus echinatior</name>
    <dbReference type="NCBI Taxonomy" id="103372"/>
    <lineage>
        <taxon>Eukaryota</taxon>
        <taxon>Metazoa</taxon>
        <taxon>Ecdysozoa</taxon>
        <taxon>Arthropoda</taxon>
        <taxon>Hexapoda</taxon>
        <taxon>Insecta</taxon>
        <taxon>Pterygota</taxon>
        <taxon>Neoptera</taxon>
        <taxon>Endopterygota</taxon>
        <taxon>Hymenoptera</taxon>
        <taxon>Apocrita</taxon>
        <taxon>Aculeata</taxon>
        <taxon>Formicoidea</taxon>
        <taxon>Formicidae</taxon>
        <taxon>Myrmicinae</taxon>
        <taxon>Acromyrmex</taxon>
    </lineage>
</organism>
<reference evidence="2" key="1">
    <citation type="submission" date="2011-02" db="EMBL/GenBank/DDBJ databases">
        <title>The genome of the leaf-cutting ant Acromyrmex echinatior suggests key adaptations to social evolution and fungus farming.</title>
        <authorList>
            <person name="Nygaard S."/>
            <person name="Zhang G."/>
        </authorList>
    </citation>
    <scope>NUCLEOTIDE SEQUENCE</scope>
</reference>
<evidence type="ECO:0000256" key="1">
    <source>
        <dbReference type="SAM" id="MobiDB-lite"/>
    </source>
</evidence>
<dbReference type="EMBL" id="GL888625">
    <property type="protein sequence ID" value="EGI58788.1"/>
    <property type="molecule type" value="Genomic_DNA"/>
</dbReference>
<evidence type="ECO:0000313" key="2">
    <source>
        <dbReference type="EMBL" id="EGI58788.1"/>
    </source>
</evidence>
<protein>
    <submittedName>
        <fullName evidence="2">Uncharacterized protein</fullName>
    </submittedName>
</protein>
<dbReference type="InParanoid" id="F4X464"/>
<keyword evidence="3" id="KW-1185">Reference proteome</keyword>
<evidence type="ECO:0000313" key="3">
    <source>
        <dbReference type="Proteomes" id="UP000007755"/>
    </source>
</evidence>
<name>F4X464_ACREC</name>
<sequence>MSDEIAALLTAQSDLHGRMARSVTNLRKMGIANITLRAVEIRSTLLDQMWVEFEKQHKLIRALYKEAFNQSEYNMSQFADSTENTCVQQQSLLDDYRTKLKAEKSSTAPPNISMRILISTTACEFKLRALSRAILSPSSDADARAKAATPVEGAETLRGHRGDRRVSKDIVLS</sequence>
<proteinExistence type="predicted"/>
<dbReference type="Proteomes" id="UP000007755">
    <property type="component" value="Unassembled WGS sequence"/>
</dbReference>